<reference evidence="6" key="1">
    <citation type="journal article" date="2020" name="Microbiol. Resour. Announc.">
        <title>Draft Genome Sequences of Thiorhodococcus mannitoliphagus and Thiorhodococcus minor, Purple Sulfur Photosynthetic Bacteria in the Gammaproteobacterial Family Chromatiaceae.</title>
        <authorList>
            <person name="Aviles F.A."/>
            <person name="Meyer T.E."/>
            <person name="Kyndt J.A."/>
        </authorList>
    </citation>
    <scope>NUCLEOTIDE SEQUENCE [LARGE SCALE GENOMIC DNA]</scope>
    <source>
        <strain evidence="6">DSM 18266</strain>
    </source>
</reference>
<comment type="caution">
    <text evidence="5">The sequence shown here is derived from an EMBL/GenBank/DDBJ whole genome shotgun (WGS) entry which is preliminary data.</text>
</comment>
<keyword evidence="6" id="KW-1185">Reference proteome</keyword>
<dbReference type="Gene3D" id="1.10.150.130">
    <property type="match status" value="1"/>
</dbReference>
<protein>
    <recommendedName>
        <fullName evidence="4">Core-binding (CB) domain-containing protein</fullName>
    </recommendedName>
</protein>
<organism evidence="5 6">
    <name type="scientific">Thiorhodococcus mannitoliphagus</name>
    <dbReference type="NCBI Taxonomy" id="329406"/>
    <lineage>
        <taxon>Bacteria</taxon>
        <taxon>Pseudomonadati</taxon>
        <taxon>Pseudomonadota</taxon>
        <taxon>Gammaproteobacteria</taxon>
        <taxon>Chromatiales</taxon>
        <taxon>Chromatiaceae</taxon>
        <taxon>Thiorhodococcus</taxon>
    </lineage>
</organism>
<proteinExistence type="predicted"/>
<dbReference type="Proteomes" id="UP000471640">
    <property type="component" value="Unassembled WGS sequence"/>
</dbReference>
<dbReference type="RefSeq" id="WP_164657204.1">
    <property type="nucleotide sequence ID" value="NZ_JAAIJR010000322.1"/>
</dbReference>
<evidence type="ECO:0000256" key="1">
    <source>
        <dbReference type="ARBA" id="ARBA00022908"/>
    </source>
</evidence>
<accession>A0A6P1E733</accession>
<evidence type="ECO:0000313" key="5">
    <source>
        <dbReference type="EMBL" id="NEX23794.1"/>
    </source>
</evidence>
<keyword evidence="2 3" id="KW-0238">DNA-binding</keyword>
<dbReference type="GO" id="GO:0015074">
    <property type="term" value="P:DNA integration"/>
    <property type="evidence" value="ECO:0007669"/>
    <property type="project" value="UniProtKB-KW"/>
</dbReference>
<reference evidence="5 6" key="2">
    <citation type="submission" date="2020-02" db="EMBL/GenBank/DDBJ databases">
        <title>Genome sequences of Thiorhodococcus mannitoliphagus and Thiorhodococcus minor, purple sulfur photosynthetic bacteria in the gammaproteobacterial family, Chromatiaceae.</title>
        <authorList>
            <person name="Aviles F.A."/>
            <person name="Meyer T.E."/>
            <person name="Kyndt J.A."/>
        </authorList>
    </citation>
    <scope>NUCLEOTIDE SEQUENCE [LARGE SCALE GENOMIC DNA]</scope>
    <source>
        <strain evidence="5 6">DSM 18266</strain>
    </source>
</reference>
<evidence type="ECO:0000259" key="4">
    <source>
        <dbReference type="PROSITE" id="PS51900"/>
    </source>
</evidence>
<evidence type="ECO:0000256" key="2">
    <source>
        <dbReference type="ARBA" id="ARBA00023125"/>
    </source>
</evidence>
<sequence>MSSSCEAQFKRHYEAHLKHLRLKGLQPKTIEAYARAVRRIGAYFDGDIADVSEQQLLDYFSDLLETHSWSAVKLDLYGPAIPAGRSVERSRGM</sequence>
<dbReference type="AlphaFoldDB" id="A0A6P1E733"/>
<dbReference type="InterPro" id="IPR010998">
    <property type="entry name" value="Integrase_recombinase_N"/>
</dbReference>
<name>A0A6P1E733_9GAMM</name>
<dbReference type="InterPro" id="IPR004107">
    <property type="entry name" value="Integrase_SAM-like_N"/>
</dbReference>
<gene>
    <name evidence="5" type="ORF">G3480_26615</name>
</gene>
<keyword evidence="1" id="KW-0229">DNA integration</keyword>
<dbReference type="InterPro" id="IPR044068">
    <property type="entry name" value="CB"/>
</dbReference>
<evidence type="ECO:0000256" key="3">
    <source>
        <dbReference type="PROSITE-ProRule" id="PRU01248"/>
    </source>
</evidence>
<feature type="domain" description="Core-binding (CB)" evidence="4">
    <location>
        <begin position="7"/>
        <end position="93"/>
    </location>
</feature>
<dbReference type="PROSITE" id="PS51900">
    <property type="entry name" value="CB"/>
    <property type="match status" value="1"/>
</dbReference>
<dbReference type="EMBL" id="JAAIJR010000322">
    <property type="protein sequence ID" value="NEX23794.1"/>
    <property type="molecule type" value="Genomic_DNA"/>
</dbReference>
<dbReference type="GO" id="GO:0003677">
    <property type="term" value="F:DNA binding"/>
    <property type="evidence" value="ECO:0007669"/>
    <property type="project" value="UniProtKB-UniRule"/>
</dbReference>
<evidence type="ECO:0000313" key="6">
    <source>
        <dbReference type="Proteomes" id="UP000471640"/>
    </source>
</evidence>
<dbReference type="Pfam" id="PF13495">
    <property type="entry name" value="Phage_int_SAM_4"/>
    <property type="match status" value="1"/>
</dbReference>